<dbReference type="RefSeq" id="WP_141151260.1">
    <property type="nucleotide sequence ID" value="NZ_VHLG01000033.1"/>
</dbReference>
<dbReference type="Proteomes" id="UP000318801">
    <property type="component" value="Unassembled WGS sequence"/>
</dbReference>
<evidence type="ECO:0000313" key="2">
    <source>
        <dbReference type="Proteomes" id="UP000318801"/>
    </source>
</evidence>
<gene>
    <name evidence="1" type="ORF">FJU08_22390</name>
</gene>
<keyword evidence="2" id="KW-1185">Reference proteome</keyword>
<sequence>MLSEFNKDKITLVKADGTVEREQIPAFVTGDMIFTAETQLPVEVGDYLLRKLPNGLVEKYEVMNPKYYDGEYGLAPHFQIEVVRFGTPQAQRTVPQGITNNFTGPNSRVNINSTDNSINISSDFSSDQLRDFIEQVRSVLSHLPEGSQEAVEAKLAIIGEEADKPKPSKMRVLSALQSIKSVAEGASGNLVAAGIINLIGALL</sequence>
<proteinExistence type="predicted"/>
<organism evidence="1 2">
    <name type="scientific">Martelella alba</name>
    <dbReference type="NCBI Taxonomy" id="2590451"/>
    <lineage>
        <taxon>Bacteria</taxon>
        <taxon>Pseudomonadati</taxon>
        <taxon>Pseudomonadota</taxon>
        <taxon>Alphaproteobacteria</taxon>
        <taxon>Hyphomicrobiales</taxon>
        <taxon>Aurantimonadaceae</taxon>
        <taxon>Martelella</taxon>
    </lineage>
</organism>
<comment type="caution">
    <text evidence="1">The sequence shown here is derived from an EMBL/GenBank/DDBJ whole genome shotgun (WGS) entry which is preliminary data.</text>
</comment>
<dbReference type="EMBL" id="VHLG01000033">
    <property type="protein sequence ID" value="TPW26339.1"/>
    <property type="molecule type" value="Genomic_DNA"/>
</dbReference>
<protein>
    <submittedName>
        <fullName evidence="1">Uncharacterized protein</fullName>
    </submittedName>
</protein>
<dbReference type="OrthoDB" id="8410803at2"/>
<dbReference type="AlphaFoldDB" id="A0A506U152"/>
<evidence type="ECO:0000313" key="1">
    <source>
        <dbReference type="EMBL" id="TPW26339.1"/>
    </source>
</evidence>
<accession>A0A506U152</accession>
<name>A0A506U152_9HYPH</name>
<reference evidence="1 2" key="1">
    <citation type="submission" date="2019-06" db="EMBL/GenBank/DDBJ databases">
        <authorList>
            <person name="Li M."/>
        </authorList>
    </citation>
    <scope>NUCLEOTIDE SEQUENCE [LARGE SCALE GENOMIC DNA]</scope>
    <source>
        <strain evidence="1 2">BGMRC2036</strain>
    </source>
</reference>